<protein>
    <submittedName>
        <fullName evidence="1">Uncharacterized protein</fullName>
    </submittedName>
</protein>
<name>A0ABP2BF82_9HYPH</name>
<comment type="caution">
    <text evidence="1">The sequence shown here is derived from an EMBL/GenBank/DDBJ whole genome shotgun (WGS) entry which is preliminary data.</text>
</comment>
<dbReference type="EMBL" id="FBWH01000012">
    <property type="protein sequence ID" value="CUX18356.1"/>
    <property type="molecule type" value="Genomic_DNA"/>
</dbReference>
<proteinExistence type="predicted"/>
<evidence type="ECO:0000313" key="2">
    <source>
        <dbReference type="Proteomes" id="UP000191812"/>
    </source>
</evidence>
<evidence type="ECO:0000313" key="1">
    <source>
        <dbReference type="EMBL" id="CUX18356.1"/>
    </source>
</evidence>
<keyword evidence="2" id="KW-1185">Reference proteome</keyword>
<reference evidence="1 2" key="1">
    <citation type="submission" date="2016-01" db="EMBL/GenBank/DDBJ databases">
        <authorList>
            <person name="Regsiter A."/>
            <person name="william w."/>
        </authorList>
    </citation>
    <scope>NUCLEOTIDE SEQUENCE [LARGE SCALE GENOMIC DNA]</scope>
    <source>
        <strain evidence="1 2">CFBP 6927</strain>
    </source>
</reference>
<dbReference type="Proteomes" id="UP000191812">
    <property type="component" value="Unassembled WGS sequence"/>
</dbReference>
<gene>
    <name evidence="1" type="ORF">AGR13a_Cc20196</name>
</gene>
<accession>A0ABP2BF82</accession>
<sequence length="65" mass="7313">MIVSRKGASRPLLSQFGKNNAESMLNGNAIASHCFVNPLHEMSLKYFSNDYDFSDFCLVNKILID</sequence>
<organism evidence="1 2">
    <name type="scientific">Agrobacterium genomosp. 13 str. CFBP 6927</name>
    <dbReference type="NCBI Taxonomy" id="1183428"/>
    <lineage>
        <taxon>Bacteria</taxon>
        <taxon>Pseudomonadati</taxon>
        <taxon>Pseudomonadota</taxon>
        <taxon>Alphaproteobacteria</taxon>
        <taxon>Hyphomicrobiales</taxon>
        <taxon>Rhizobiaceae</taxon>
        <taxon>Rhizobium/Agrobacterium group</taxon>
        <taxon>Agrobacterium</taxon>
        <taxon>Agrobacterium tumefaciens complex</taxon>
    </lineage>
</organism>